<dbReference type="EMBL" id="JANVFU010000018">
    <property type="protein sequence ID" value="KAJ3739609.1"/>
    <property type="molecule type" value="Genomic_DNA"/>
</dbReference>
<evidence type="ECO:0000313" key="2">
    <source>
        <dbReference type="Proteomes" id="UP001142393"/>
    </source>
</evidence>
<organism evidence="1 2">
    <name type="scientific">Lentinula detonsa</name>
    <dbReference type="NCBI Taxonomy" id="2804962"/>
    <lineage>
        <taxon>Eukaryota</taxon>
        <taxon>Fungi</taxon>
        <taxon>Dikarya</taxon>
        <taxon>Basidiomycota</taxon>
        <taxon>Agaricomycotina</taxon>
        <taxon>Agaricomycetes</taxon>
        <taxon>Agaricomycetidae</taxon>
        <taxon>Agaricales</taxon>
        <taxon>Marasmiineae</taxon>
        <taxon>Omphalotaceae</taxon>
        <taxon>Lentinula</taxon>
    </lineage>
</organism>
<dbReference type="Proteomes" id="UP001142393">
    <property type="component" value="Unassembled WGS sequence"/>
</dbReference>
<evidence type="ECO:0000313" key="1">
    <source>
        <dbReference type="EMBL" id="KAJ3739609.1"/>
    </source>
</evidence>
<sequence length="156" mass="18013">MSLATNYSSSDIQSHPYALPSGNLVGEKHNSLGHICDHYDWHYLVRCGCPNDRPPSHPMHFLDDAFHREWCAKCLMYCYQPPHCKHTSHEKRRFIQPLLLATLFKLIAFSNPFVDASKRFQSFYQMLSPLLTAYATFTSHSGLNFSTTSTMLRRLN</sequence>
<dbReference type="AlphaFoldDB" id="A0A9W8NRV4"/>
<proteinExistence type="predicted"/>
<protein>
    <submittedName>
        <fullName evidence="1">Uncharacterized protein</fullName>
    </submittedName>
</protein>
<accession>A0A9W8NRV4</accession>
<name>A0A9W8NRV4_9AGAR</name>
<keyword evidence="2" id="KW-1185">Reference proteome</keyword>
<gene>
    <name evidence="1" type="ORF">DFH05DRAFT_525936</name>
</gene>
<reference evidence="1 2" key="1">
    <citation type="journal article" date="2023" name="Proc. Natl. Acad. Sci. U.S.A.">
        <title>A global phylogenomic analysis of the shiitake genus Lentinula.</title>
        <authorList>
            <person name="Sierra-Patev S."/>
            <person name="Min B."/>
            <person name="Naranjo-Ortiz M."/>
            <person name="Looney B."/>
            <person name="Konkel Z."/>
            <person name="Slot J.C."/>
            <person name="Sakamoto Y."/>
            <person name="Steenwyk J.L."/>
            <person name="Rokas A."/>
            <person name="Carro J."/>
            <person name="Camarero S."/>
            <person name="Ferreira P."/>
            <person name="Molpeceres G."/>
            <person name="Ruiz-Duenas F.J."/>
            <person name="Serrano A."/>
            <person name="Henrissat B."/>
            <person name="Drula E."/>
            <person name="Hughes K.W."/>
            <person name="Mata J.L."/>
            <person name="Ishikawa N.K."/>
            <person name="Vargas-Isla R."/>
            <person name="Ushijima S."/>
            <person name="Smith C.A."/>
            <person name="Donoghue J."/>
            <person name="Ahrendt S."/>
            <person name="Andreopoulos W."/>
            <person name="He G."/>
            <person name="LaButti K."/>
            <person name="Lipzen A."/>
            <person name="Ng V."/>
            <person name="Riley R."/>
            <person name="Sandor L."/>
            <person name="Barry K."/>
            <person name="Martinez A.T."/>
            <person name="Xiao Y."/>
            <person name="Gibbons J.G."/>
            <person name="Terashima K."/>
            <person name="Grigoriev I.V."/>
            <person name="Hibbett D."/>
        </authorList>
    </citation>
    <scope>NUCLEOTIDE SEQUENCE [LARGE SCALE GENOMIC DNA]</scope>
    <source>
        <strain evidence="1 2">TFB7810</strain>
    </source>
</reference>
<comment type="caution">
    <text evidence="1">The sequence shown here is derived from an EMBL/GenBank/DDBJ whole genome shotgun (WGS) entry which is preliminary data.</text>
</comment>